<feature type="region of interest" description="Disordered" evidence="1">
    <location>
        <begin position="391"/>
        <end position="423"/>
    </location>
</feature>
<feature type="compositionally biased region" description="Pro residues" evidence="1">
    <location>
        <begin position="398"/>
        <end position="413"/>
    </location>
</feature>
<reference evidence="2" key="1">
    <citation type="submission" date="2023-03" db="EMBL/GenBank/DDBJ databases">
        <title>Massive genome expansion in bonnet fungi (Mycena s.s.) driven by repeated elements and novel gene families across ecological guilds.</title>
        <authorList>
            <consortium name="Lawrence Berkeley National Laboratory"/>
            <person name="Harder C.B."/>
            <person name="Miyauchi S."/>
            <person name="Viragh M."/>
            <person name="Kuo A."/>
            <person name="Thoen E."/>
            <person name="Andreopoulos B."/>
            <person name="Lu D."/>
            <person name="Skrede I."/>
            <person name="Drula E."/>
            <person name="Henrissat B."/>
            <person name="Morin E."/>
            <person name="Kohler A."/>
            <person name="Barry K."/>
            <person name="LaButti K."/>
            <person name="Morin E."/>
            <person name="Salamov A."/>
            <person name="Lipzen A."/>
            <person name="Mereny Z."/>
            <person name="Hegedus B."/>
            <person name="Baldrian P."/>
            <person name="Stursova M."/>
            <person name="Weitz H."/>
            <person name="Taylor A."/>
            <person name="Grigoriev I.V."/>
            <person name="Nagy L.G."/>
            <person name="Martin F."/>
            <person name="Kauserud H."/>
        </authorList>
    </citation>
    <scope>NUCLEOTIDE SEQUENCE</scope>
    <source>
        <strain evidence="2">CBHHK067</strain>
    </source>
</reference>
<sequence>MSSPASPSLPEVQDAHPTVGVELERVVSPTPSAKMRFSALQRIKKLGGKLKRSKKHDAIPENPVPDEEPPAATEAAVEEEEEEPNTVVEELNVTEPPEPSTLAQRIRALITSLPTSGPAHPPIKTDPPPLDGDGRPIPPPGMPIKDPKLIKLLSDPGIMNGSLDDGRASVWEALDALDAPKYRKPTSSDDTPGQSDGEPGDDDVQSQGDVMLYCPLHPTDASKVELAHTKIVHVPVTKMDTLWESRWNFLWSVTVGLVKSQPPQTKMVQRWVPSTTKISFQAMWWGYRMYLPPPVMASLTSDEAEAVKIASTITAALTWFLAHIHPATVPVALLPAFLLLQKLGPYVGYIGTFIAWIWGTVQGADKGLGVVLTATWILPVALIPSAIQPVTSPADTPATPPDTAPPSADPAPPATASASLDAGTVLSTTPAEATLSS</sequence>
<feature type="compositionally biased region" description="Pro residues" evidence="1">
    <location>
        <begin position="119"/>
        <end position="140"/>
    </location>
</feature>
<gene>
    <name evidence="2" type="ORF">B0H17DRAFT_1044301</name>
</gene>
<proteinExistence type="predicted"/>
<dbReference type="EMBL" id="JARKIE010000015">
    <property type="protein sequence ID" value="KAJ7702424.1"/>
    <property type="molecule type" value="Genomic_DNA"/>
</dbReference>
<feature type="region of interest" description="Disordered" evidence="1">
    <location>
        <begin position="46"/>
        <end position="140"/>
    </location>
</feature>
<keyword evidence="3" id="KW-1185">Reference proteome</keyword>
<comment type="caution">
    <text evidence="2">The sequence shown here is derived from an EMBL/GenBank/DDBJ whole genome shotgun (WGS) entry which is preliminary data.</text>
</comment>
<dbReference type="Proteomes" id="UP001221757">
    <property type="component" value="Unassembled WGS sequence"/>
</dbReference>
<evidence type="ECO:0000313" key="3">
    <source>
        <dbReference type="Proteomes" id="UP001221757"/>
    </source>
</evidence>
<feature type="region of interest" description="Disordered" evidence="1">
    <location>
        <begin position="181"/>
        <end position="207"/>
    </location>
</feature>
<evidence type="ECO:0000256" key="1">
    <source>
        <dbReference type="SAM" id="MobiDB-lite"/>
    </source>
</evidence>
<dbReference type="AlphaFoldDB" id="A0AAD7GQV9"/>
<evidence type="ECO:0000313" key="2">
    <source>
        <dbReference type="EMBL" id="KAJ7702424.1"/>
    </source>
</evidence>
<accession>A0AAD7GQV9</accession>
<feature type="compositionally biased region" description="Basic residues" evidence="1">
    <location>
        <begin position="46"/>
        <end position="55"/>
    </location>
</feature>
<protein>
    <submittedName>
        <fullName evidence="2">Uncharacterized protein</fullName>
    </submittedName>
</protein>
<name>A0AAD7GQV9_MYCRO</name>
<organism evidence="2 3">
    <name type="scientific">Mycena rosella</name>
    <name type="common">Pink bonnet</name>
    <name type="synonym">Agaricus rosellus</name>
    <dbReference type="NCBI Taxonomy" id="1033263"/>
    <lineage>
        <taxon>Eukaryota</taxon>
        <taxon>Fungi</taxon>
        <taxon>Dikarya</taxon>
        <taxon>Basidiomycota</taxon>
        <taxon>Agaricomycotina</taxon>
        <taxon>Agaricomycetes</taxon>
        <taxon>Agaricomycetidae</taxon>
        <taxon>Agaricales</taxon>
        <taxon>Marasmiineae</taxon>
        <taxon>Mycenaceae</taxon>
        <taxon>Mycena</taxon>
    </lineage>
</organism>
<feature type="compositionally biased region" description="Low complexity" evidence="1">
    <location>
        <begin position="85"/>
        <end position="95"/>
    </location>
</feature>